<evidence type="ECO:0000313" key="3">
    <source>
        <dbReference type="Proteomes" id="UP000189735"/>
    </source>
</evidence>
<dbReference type="Pfam" id="PF13302">
    <property type="entry name" value="Acetyltransf_3"/>
    <property type="match status" value="1"/>
</dbReference>
<name>A0A1T4YER5_9MICO</name>
<sequence>MTLAITPVTLSGTHVVLEPLSHDHHDGLVDAVRDGELWKLFYTSVPSPEGMRAEIDRRLGLQQEGSMLPFVARLRDRATGEPGRVIGMTTYMDIDHRTPRLEIGYTWNAASAHGTGTNPDSKLLLLGHAFETLGCVAVEFRTNWMNQQSREAIARLGAKQDGVLRSHTRMADGTLRDTVVFSIVESEWPSVRAGLRRRVEKVRG</sequence>
<evidence type="ECO:0000259" key="1">
    <source>
        <dbReference type="Pfam" id="PF13302"/>
    </source>
</evidence>
<dbReference type="InterPro" id="IPR000182">
    <property type="entry name" value="GNAT_dom"/>
</dbReference>
<dbReference type="PANTHER" id="PTHR43610:SF1">
    <property type="entry name" value="N-ACETYLTRANSFERASE DOMAIN-CONTAINING PROTEIN"/>
    <property type="match status" value="1"/>
</dbReference>
<dbReference type="Proteomes" id="UP000189735">
    <property type="component" value="Unassembled WGS sequence"/>
</dbReference>
<dbReference type="GO" id="GO:0016747">
    <property type="term" value="F:acyltransferase activity, transferring groups other than amino-acyl groups"/>
    <property type="evidence" value="ECO:0007669"/>
    <property type="project" value="InterPro"/>
</dbReference>
<evidence type="ECO:0000313" key="2">
    <source>
        <dbReference type="EMBL" id="SKB00259.1"/>
    </source>
</evidence>
<dbReference type="AlphaFoldDB" id="A0A1T4YER5"/>
<proteinExistence type="predicted"/>
<organism evidence="2 3">
    <name type="scientific">Agreia bicolorata</name>
    <dbReference type="NCBI Taxonomy" id="110935"/>
    <lineage>
        <taxon>Bacteria</taxon>
        <taxon>Bacillati</taxon>
        <taxon>Actinomycetota</taxon>
        <taxon>Actinomycetes</taxon>
        <taxon>Micrococcales</taxon>
        <taxon>Microbacteriaceae</taxon>
        <taxon>Agreia</taxon>
    </lineage>
</organism>
<accession>A0A1T4YER5</accession>
<feature type="domain" description="N-acetyltransferase" evidence="1">
    <location>
        <begin position="15"/>
        <end position="159"/>
    </location>
</feature>
<dbReference type="RefSeq" id="WP_078715041.1">
    <property type="nucleotide sequence ID" value="NZ_FUYG01000008.1"/>
</dbReference>
<dbReference type="Gene3D" id="3.40.630.30">
    <property type="match status" value="1"/>
</dbReference>
<keyword evidence="2" id="KW-0808">Transferase</keyword>
<dbReference type="EMBL" id="FUYG01000008">
    <property type="protein sequence ID" value="SKB00259.1"/>
    <property type="molecule type" value="Genomic_DNA"/>
</dbReference>
<reference evidence="3" key="1">
    <citation type="submission" date="2017-02" db="EMBL/GenBank/DDBJ databases">
        <authorList>
            <person name="Varghese N."/>
            <person name="Submissions S."/>
        </authorList>
    </citation>
    <scope>NUCLEOTIDE SEQUENCE [LARGE SCALE GENOMIC DNA]</scope>
    <source>
        <strain evidence="3">VKM Ac-2052</strain>
    </source>
</reference>
<dbReference type="InterPro" id="IPR016181">
    <property type="entry name" value="Acyl_CoA_acyltransferase"/>
</dbReference>
<dbReference type="SUPFAM" id="SSF55729">
    <property type="entry name" value="Acyl-CoA N-acyltransferases (Nat)"/>
    <property type="match status" value="1"/>
</dbReference>
<gene>
    <name evidence="2" type="ORF">SAMN06295879_2969</name>
</gene>
<dbReference type="PANTHER" id="PTHR43610">
    <property type="entry name" value="BLL6696 PROTEIN"/>
    <property type="match status" value="1"/>
</dbReference>
<protein>
    <submittedName>
        <fullName evidence="2">Protein N-acetyltransferase, RimJ/RimL family</fullName>
    </submittedName>
</protein>